<dbReference type="AlphaFoldDB" id="A0A1E1LJ59"/>
<feature type="region of interest" description="Disordered" evidence="1">
    <location>
        <begin position="40"/>
        <end position="98"/>
    </location>
</feature>
<evidence type="ECO:0000259" key="2">
    <source>
        <dbReference type="Pfam" id="PF07727"/>
    </source>
</evidence>
<keyword evidence="4" id="KW-1185">Reference proteome</keyword>
<evidence type="ECO:0000313" key="4">
    <source>
        <dbReference type="Proteomes" id="UP000178912"/>
    </source>
</evidence>
<dbReference type="Proteomes" id="UP000178912">
    <property type="component" value="Unassembled WGS sequence"/>
</dbReference>
<dbReference type="InterPro" id="IPR013103">
    <property type="entry name" value="RVT_2"/>
</dbReference>
<dbReference type="EMBL" id="FJUX01000129">
    <property type="protein sequence ID" value="CZT10525.1"/>
    <property type="molecule type" value="Genomic_DNA"/>
</dbReference>
<sequence>MPGAQNIRTLRSSRDSIIQGIRRLLSLLVRSSIRIRSYSGTREKTNTGAEEDRTRDTISEAGEEAEEDSTRDKVSEAEEEEGADEESESDSNSIAPRRSTRIRTNLIMKVRESIKEDYFNQSDYSAQGAYITSEGSIIVLNTKVEALASKNKSHWEEVITTKVAKLQSLNTWKVVDLPKVFAVKLTPSGLIDRFKARLVAQGFSQRLGEDYLETFSPTLKIESLPYPRAELYAKVYIRPTEALRKAIGIINYLIRAETVWKRVVYYRLQGVENTRF</sequence>
<evidence type="ECO:0000313" key="3">
    <source>
        <dbReference type="EMBL" id="CZT10525.1"/>
    </source>
</evidence>
<gene>
    <name evidence="3" type="ORF">RAG0_14967</name>
</gene>
<feature type="compositionally biased region" description="Acidic residues" evidence="1">
    <location>
        <begin position="77"/>
        <end position="89"/>
    </location>
</feature>
<reference evidence="4" key="1">
    <citation type="submission" date="2016-03" db="EMBL/GenBank/DDBJ databases">
        <authorList>
            <person name="Guldener U."/>
        </authorList>
    </citation>
    <scope>NUCLEOTIDE SEQUENCE [LARGE SCALE GENOMIC DNA]</scope>
    <source>
        <strain evidence="4">04CH-RAC-A.6.1</strain>
    </source>
</reference>
<dbReference type="Pfam" id="PF07727">
    <property type="entry name" value="RVT_2"/>
    <property type="match status" value="1"/>
</dbReference>
<proteinExistence type="predicted"/>
<accession>A0A1E1LJ59</accession>
<feature type="compositionally biased region" description="Basic and acidic residues" evidence="1">
    <location>
        <begin position="41"/>
        <end position="58"/>
    </location>
</feature>
<organism evidence="3 4">
    <name type="scientific">Rhynchosporium agropyri</name>
    <dbReference type="NCBI Taxonomy" id="914238"/>
    <lineage>
        <taxon>Eukaryota</taxon>
        <taxon>Fungi</taxon>
        <taxon>Dikarya</taxon>
        <taxon>Ascomycota</taxon>
        <taxon>Pezizomycotina</taxon>
        <taxon>Leotiomycetes</taxon>
        <taxon>Helotiales</taxon>
        <taxon>Ploettnerulaceae</taxon>
        <taxon>Rhynchosporium</taxon>
    </lineage>
</organism>
<evidence type="ECO:0000256" key="1">
    <source>
        <dbReference type="SAM" id="MobiDB-lite"/>
    </source>
</evidence>
<protein>
    <recommendedName>
        <fullName evidence="2">Reverse transcriptase Ty1/copia-type domain-containing protein</fullName>
    </recommendedName>
</protein>
<dbReference type="OrthoDB" id="4092852at2759"/>
<name>A0A1E1LJ59_9HELO</name>
<feature type="domain" description="Reverse transcriptase Ty1/copia-type" evidence="2">
    <location>
        <begin position="172"/>
        <end position="224"/>
    </location>
</feature>